<keyword evidence="6" id="KW-1185">Reference proteome</keyword>
<proteinExistence type="predicted"/>
<dbReference type="Gene3D" id="3.30.70.360">
    <property type="match status" value="1"/>
</dbReference>
<dbReference type="NCBIfam" id="NF005478">
    <property type="entry name" value="PRK07079.1"/>
    <property type="match status" value="1"/>
</dbReference>
<dbReference type="Proteomes" id="UP001330812">
    <property type="component" value="Chromosome"/>
</dbReference>
<reference evidence="5 6" key="1">
    <citation type="journal article" date="2015" name="Int. J. Syst. Evol. Microbiol.">
        <title>Amycolatopsis rhabdoformis sp. nov., an actinomycete isolated from a tropical forest soil.</title>
        <authorList>
            <person name="Souza W.R."/>
            <person name="Silva R.E."/>
            <person name="Goodfellow M."/>
            <person name="Busarakam K."/>
            <person name="Figueiro F.S."/>
            <person name="Ferreira D."/>
            <person name="Rodrigues-Filho E."/>
            <person name="Moraes L.A.B."/>
            <person name="Zucchi T.D."/>
        </authorList>
    </citation>
    <scope>NUCLEOTIDE SEQUENCE [LARGE SCALE GENOMIC DNA]</scope>
    <source>
        <strain evidence="5 6">NCIMB 14900</strain>
    </source>
</reference>
<keyword evidence="1" id="KW-0645">Protease</keyword>
<evidence type="ECO:0000256" key="2">
    <source>
        <dbReference type="ARBA" id="ARBA00022723"/>
    </source>
</evidence>
<dbReference type="PANTHER" id="PTHR43270">
    <property type="entry name" value="BETA-ALA-HIS DIPEPTIDASE"/>
    <property type="match status" value="1"/>
</dbReference>
<accession>A0ABZ1IFC7</accession>
<dbReference type="Pfam" id="PF07687">
    <property type="entry name" value="M20_dimer"/>
    <property type="match status" value="1"/>
</dbReference>
<dbReference type="InterPro" id="IPR051458">
    <property type="entry name" value="Cyt/Met_Dipeptidase"/>
</dbReference>
<dbReference type="EMBL" id="CP142149">
    <property type="protein sequence ID" value="WSE32751.1"/>
    <property type="molecule type" value="Genomic_DNA"/>
</dbReference>
<keyword evidence="2" id="KW-0479">Metal-binding</keyword>
<organism evidence="5 6">
    <name type="scientific">Amycolatopsis rhabdoformis</name>
    <dbReference type="NCBI Taxonomy" id="1448059"/>
    <lineage>
        <taxon>Bacteria</taxon>
        <taxon>Bacillati</taxon>
        <taxon>Actinomycetota</taxon>
        <taxon>Actinomycetes</taxon>
        <taxon>Pseudonocardiales</taxon>
        <taxon>Pseudonocardiaceae</taxon>
        <taxon>Amycolatopsis</taxon>
    </lineage>
</organism>
<gene>
    <name evidence="5" type="ORF">VSH64_11620</name>
</gene>
<dbReference type="Pfam" id="PF01546">
    <property type="entry name" value="Peptidase_M20"/>
    <property type="match status" value="1"/>
</dbReference>
<dbReference type="InterPro" id="IPR001261">
    <property type="entry name" value="ArgE/DapE_CS"/>
</dbReference>
<dbReference type="InterPro" id="IPR011650">
    <property type="entry name" value="Peptidase_M20_dimer"/>
</dbReference>
<sequence length="463" mass="49576">MQRADTIDQALARFDAGELFAELAARVAYRTESNLAEGHPRLRAYLTDELAPALQALGCRTRVAENPVAPECPLLIATRHESPDRPTVLLYGHGDVVNGEAPRWREGLDPWTLIAESERWYGRGSADNKGQHTIDLFALREVLRARGQLGFNLVVLIETGEERGSPGLVEVCEQLRDELRADVLIASDGPRVRADLPTLFLGSRGVTQFTLTADLRPRDHHSGNWGGVLRNAATTLAAAIASLVDGQGRILVPGLRPPVIPASVREALATVPVGGGADDPAVDEDWGEPGLTPAERLFGWNTVEVLAFLAGTPASPVNAIPGRAEATLQLRSVVGTDLAGLEAALREHLTQHGFPMVAVAVTESRPPTRTDPDHPWVRWAADSVARTTGAAPVLLPNLGGTIPNDAFAEVLGVPTIWLPHSYPACAQHAPDEHLLAPLAREATAIMTGLFWDLGEKDTGSAPK</sequence>
<evidence type="ECO:0000256" key="1">
    <source>
        <dbReference type="ARBA" id="ARBA00022670"/>
    </source>
</evidence>
<evidence type="ECO:0000313" key="5">
    <source>
        <dbReference type="EMBL" id="WSE32751.1"/>
    </source>
</evidence>
<keyword evidence="3" id="KW-0378">Hydrolase</keyword>
<protein>
    <submittedName>
        <fullName evidence="5">M20 family metallopeptidase</fullName>
    </submittedName>
</protein>
<dbReference type="PROSITE" id="PS00758">
    <property type="entry name" value="ARGE_DAPE_CPG2_1"/>
    <property type="match status" value="1"/>
</dbReference>
<dbReference type="SUPFAM" id="SSF53187">
    <property type="entry name" value="Zn-dependent exopeptidases"/>
    <property type="match status" value="1"/>
</dbReference>
<evidence type="ECO:0000256" key="3">
    <source>
        <dbReference type="ARBA" id="ARBA00022801"/>
    </source>
</evidence>
<name>A0ABZ1IFC7_9PSEU</name>
<dbReference type="InterPro" id="IPR002933">
    <property type="entry name" value="Peptidase_M20"/>
</dbReference>
<dbReference type="RefSeq" id="WP_326835558.1">
    <property type="nucleotide sequence ID" value="NZ_CP142149.1"/>
</dbReference>
<dbReference type="PANTHER" id="PTHR43270:SF12">
    <property type="entry name" value="SUCCINYL-DIAMINOPIMELATE DESUCCINYLASE"/>
    <property type="match status" value="1"/>
</dbReference>
<evidence type="ECO:0000259" key="4">
    <source>
        <dbReference type="Pfam" id="PF07687"/>
    </source>
</evidence>
<evidence type="ECO:0000313" key="6">
    <source>
        <dbReference type="Proteomes" id="UP001330812"/>
    </source>
</evidence>
<feature type="domain" description="Peptidase M20 dimerisation" evidence="4">
    <location>
        <begin position="202"/>
        <end position="353"/>
    </location>
</feature>
<dbReference type="Gene3D" id="3.40.630.10">
    <property type="entry name" value="Zn peptidases"/>
    <property type="match status" value="1"/>
</dbReference>